<accession>A0A4Y2EAD4</accession>
<dbReference type="EMBL" id="BGPR01000534">
    <property type="protein sequence ID" value="GBM25259.1"/>
    <property type="molecule type" value="Genomic_DNA"/>
</dbReference>
<name>A0A4Y2EAD4_ARAVE</name>
<comment type="caution">
    <text evidence="1">The sequence shown here is derived from an EMBL/GenBank/DDBJ whole genome shotgun (WGS) entry which is preliminary data.</text>
</comment>
<evidence type="ECO:0000313" key="2">
    <source>
        <dbReference type="Proteomes" id="UP000499080"/>
    </source>
</evidence>
<dbReference type="Proteomes" id="UP000499080">
    <property type="component" value="Unassembled WGS sequence"/>
</dbReference>
<reference evidence="1 2" key="1">
    <citation type="journal article" date="2019" name="Sci. Rep.">
        <title>Orb-weaving spider Araneus ventricosus genome elucidates the spidroin gene catalogue.</title>
        <authorList>
            <person name="Kono N."/>
            <person name="Nakamura H."/>
            <person name="Ohtoshi R."/>
            <person name="Moran D.A.P."/>
            <person name="Shinohara A."/>
            <person name="Yoshida Y."/>
            <person name="Fujiwara M."/>
            <person name="Mori M."/>
            <person name="Tomita M."/>
            <person name="Arakawa K."/>
        </authorList>
    </citation>
    <scope>NUCLEOTIDE SEQUENCE [LARGE SCALE GENOMIC DNA]</scope>
</reference>
<sequence>MSQTTPYIHKVQFQQSDVLPTEEKCLADEVLHLYTVMPEQSNVHASTPAETPRASSIKRKRHLEDPRIEEGSRMLKMANKNLEESTKGYMSDFYGRYVVSQIKNYSA</sequence>
<protein>
    <submittedName>
        <fullName evidence="1">Uncharacterized protein</fullName>
    </submittedName>
</protein>
<proteinExistence type="predicted"/>
<gene>
    <name evidence="1" type="ORF">AVEN_45898_1</name>
</gene>
<dbReference type="OrthoDB" id="6425124at2759"/>
<organism evidence="1 2">
    <name type="scientific">Araneus ventricosus</name>
    <name type="common">Orbweaver spider</name>
    <name type="synonym">Epeira ventricosa</name>
    <dbReference type="NCBI Taxonomy" id="182803"/>
    <lineage>
        <taxon>Eukaryota</taxon>
        <taxon>Metazoa</taxon>
        <taxon>Ecdysozoa</taxon>
        <taxon>Arthropoda</taxon>
        <taxon>Chelicerata</taxon>
        <taxon>Arachnida</taxon>
        <taxon>Araneae</taxon>
        <taxon>Araneomorphae</taxon>
        <taxon>Entelegynae</taxon>
        <taxon>Araneoidea</taxon>
        <taxon>Araneidae</taxon>
        <taxon>Araneus</taxon>
    </lineage>
</organism>
<evidence type="ECO:0000313" key="1">
    <source>
        <dbReference type="EMBL" id="GBM25259.1"/>
    </source>
</evidence>
<dbReference type="AlphaFoldDB" id="A0A4Y2EAD4"/>
<keyword evidence="2" id="KW-1185">Reference proteome</keyword>